<keyword evidence="3" id="KW-1185">Reference proteome</keyword>
<keyword evidence="1" id="KW-0812">Transmembrane</keyword>
<feature type="transmembrane region" description="Helical" evidence="1">
    <location>
        <begin position="182"/>
        <end position="202"/>
    </location>
</feature>
<sequence length="203" mass="23241">MVTVQVHPSALNHDDIRRLALEFRANPQSTCEEFRIKVIPNISTDPEVVIDQERDVNVAVQITLMIDGSDKDRHYEGYEIGGFRVTLPPQLLLGTLHSLQCILFPPADEKSSRCLENIIQDSESSFDPDCMLHERYNRPVPENLEYHYWGDRFAKLNHLVTHPRSSHRISQWIQRNASERNALFVAILSLVLSALFGLLSVIL</sequence>
<dbReference type="OrthoDB" id="5428890at2759"/>
<accession>A0A4Z1KAS0</accession>
<protein>
    <submittedName>
        <fullName evidence="2">Uncharacterized protein</fullName>
    </submittedName>
</protein>
<keyword evidence="1" id="KW-1133">Transmembrane helix</keyword>
<evidence type="ECO:0000313" key="2">
    <source>
        <dbReference type="EMBL" id="TGO83117.1"/>
    </source>
</evidence>
<dbReference type="Proteomes" id="UP000297280">
    <property type="component" value="Unassembled WGS sequence"/>
</dbReference>
<evidence type="ECO:0000313" key="3">
    <source>
        <dbReference type="Proteomes" id="UP000297280"/>
    </source>
</evidence>
<gene>
    <name evidence="2" type="ORF">BPOR_0700g00060</name>
</gene>
<comment type="caution">
    <text evidence="2">The sequence shown here is derived from an EMBL/GenBank/DDBJ whole genome shotgun (WGS) entry which is preliminary data.</text>
</comment>
<keyword evidence="1" id="KW-0472">Membrane</keyword>
<proteinExistence type="predicted"/>
<evidence type="ECO:0000256" key="1">
    <source>
        <dbReference type="SAM" id="Phobius"/>
    </source>
</evidence>
<name>A0A4Z1KAS0_9HELO</name>
<dbReference type="STRING" id="87229.A0A4Z1KAS0"/>
<reference evidence="2 3" key="1">
    <citation type="submission" date="2017-12" db="EMBL/GenBank/DDBJ databases">
        <title>Comparative genomics of Botrytis spp.</title>
        <authorList>
            <person name="Valero-Jimenez C.A."/>
            <person name="Tapia P."/>
            <person name="Veloso J."/>
            <person name="Silva-Moreno E."/>
            <person name="Staats M."/>
            <person name="Valdes J.H."/>
            <person name="Van Kan J.A.L."/>
        </authorList>
    </citation>
    <scope>NUCLEOTIDE SEQUENCE [LARGE SCALE GENOMIC DNA]</scope>
    <source>
        <strain evidence="2 3">MUCL3349</strain>
    </source>
</reference>
<organism evidence="2 3">
    <name type="scientific">Botrytis porri</name>
    <dbReference type="NCBI Taxonomy" id="87229"/>
    <lineage>
        <taxon>Eukaryota</taxon>
        <taxon>Fungi</taxon>
        <taxon>Dikarya</taxon>
        <taxon>Ascomycota</taxon>
        <taxon>Pezizomycotina</taxon>
        <taxon>Leotiomycetes</taxon>
        <taxon>Helotiales</taxon>
        <taxon>Sclerotiniaceae</taxon>
        <taxon>Botrytis</taxon>
    </lineage>
</organism>
<dbReference type="AlphaFoldDB" id="A0A4Z1KAS0"/>
<dbReference type="EMBL" id="PQXO01000699">
    <property type="protein sequence ID" value="TGO83117.1"/>
    <property type="molecule type" value="Genomic_DNA"/>
</dbReference>